<dbReference type="PANTHER" id="PTHR44303:SF2">
    <property type="entry name" value="DNAJ HOMOLOG SUBFAMILY C MEMBER 16"/>
    <property type="match status" value="1"/>
</dbReference>
<evidence type="ECO:0000256" key="1">
    <source>
        <dbReference type="ARBA" id="ARBA00004163"/>
    </source>
</evidence>
<dbReference type="PROSITE" id="PS51352">
    <property type="entry name" value="THIOREDOXIN_2"/>
    <property type="match status" value="1"/>
</dbReference>
<dbReference type="Gene3D" id="1.10.287.110">
    <property type="entry name" value="DnaJ domain"/>
    <property type="match status" value="1"/>
</dbReference>
<dbReference type="InterPro" id="IPR013766">
    <property type="entry name" value="Thioredoxin_domain"/>
</dbReference>
<dbReference type="PRINTS" id="PR00625">
    <property type="entry name" value="JDOMAIN"/>
</dbReference>
<dbReference type="SMART" id="SM00271">
    <property type="entry name" value="DnaJ"/>
    <property type="match status" value="1"/>
</dbReference>
<feature type="domain" description="Thioredoxin" evidence="9">
    <location>
        <begin position="120"/>
        <end position="235"/>
    </location>
</feature>
<accession>A0A0A9YJ78</accession>
<evidence type="ECO:0000256" key="4">
    <source>
        <dbReference type="ARBA" id="ARBA00035002"/>
    </source>
</evidence>
<keyword evidence="7" id="KW-0732">Signal</keyword>
<evidence type="ECO:0000313" key="13">
    <source>
        <dbReference type="EMBL" id="JAQ00736.1"/>
    </source>
</evidence>
<feature type="transmembrane region" description="Helical" evidence="6">
    <location>
        <begin position="529"/>
        <end position="553"/>
    </location>
</feature>
<dbReference type="InterPro" id="IPR036869">
    <property type="entry name" value="J_dom_sf"/>
</dbReference>
<dbReference type="GO" id="GO:0005789">
    <property type="term" value="C:endoplasmic reticulum membrane"/>
    <property type="evidence" value="ECO:0007669"/>
    <property type="project" value="UniProtKB-SubCell"/>
</dbReference>
<dbReference type="InterPro" id="IPR018253">
    <property type="entry name" value="DnaJ_domain_CS"/>
</dbReference>
<evidence type="ECO:0000256" key="3">
    <source>
        <dbReference type="ARBA" id="ARBA00023006"/>
    </source>
</evidence>
<dbReference type="GO" id="GO:0006914">
    <property type="term" value="P:autophagy"/>
    <property type="evidence" value="ECO:0007669"/>
    <property type="project" value="UniProtKB-KW"/>
</dbReference>
<dbReference type="InterPro" id="IPR052448">
    <property type="entry name" value="DnaJ_C16_autophagy_reg"/>
</dbReference>
<dbReference type="EMBL" id="GBHO01037397">
    <property type="protein sequence ID" value="JAG06207.1"/>
    <property type="molecule type" value="Transcribed_RNA"/>
</dbReference>
<reference evidence="11" key="2">
    <citation type="submission" date="2014-07" db="EMBL/GenBank/DDBJ databases">
        <authorList>
            <person name="Hull J."/>
        </authorList>
    </citation>
    <scope>NUCLEOTIDE SEQUENCE</scope>
</reference>
<dbReference type="SUPFAM" id="SSF46565">
    <property type="entry name" value="Chaperone J-domain"/>
    <property type="match status" value="1"/>
</dbReference>
<dbReference type="Pfam" id="PF00226">
    <property type="entry name" value="DnaJ"/>
    <property type="match status" value="1"/>
</dbReference>
<name>A0A0A9YJ78_LYGHE</name>
<feature type="signal peptide" evidence="7">
    <location>
        <begin position="1"/>
        <end position="19"/>
    </location>
</feature>
<evidence type="ECO:0000256" key="2">
    <source>
        <dbReference type="ARBA" id="ARBA00020921"/>
    </source>
</evidence>
<evidence type="ECO:0000256" key="7">
    <source>
        <dbReference type="SAM" id="SignalP"/>
    </source>
</evidence>
<evidence type="ECO:0000256" key="5">
    <source>
        <dbReference type="ARBA" id="ARBA00035043"/>
    </source>
</evidence>
<gene>
    <name evidence="13" type="primary">DNAJC16_0</name>
    <name evidence="11" type="ORF">CM83_48982</name>
    <name evidence="12" type="ORF">CM83_48984</name>
    <name evidence="10" type="ORF">CM83_48985</name>
    <name evidence="13" type="ORF">g.66186</name>
</gene>
<feature type="domain" description="J" evidence="8">
    <location>
        <begin position="22"/>
        <end position="86"/>
    </location>
</feature>
<protein>
    <recommendedName>
        <fullName evidence="2">DnaJ homolog subfamily C member 16</fullName>
    </recommendedName>
    <alternativeName>
        <fullName evidence="5">Endoplasmic reticulum DNA J domain-containing protein 8</fullName>
    </alternativeName>
</protein>
<dbReference type="PROSITE" id="PS50076">
    <property type="entry name" value="DNAJ_2"/>
    <property type="match status" value="1"/>
</dbReference>
<dbReference type="SUPFAM" id="SSF52833">
    <property type="entry name" value="Thioredoxin-like"/>
    <property type="match status" value="1"/>
</dbReference>
<reference evidence="13" key="3">
    <citation type="journal article" date="2016" name="Gigascience">
        <title>De novo construction of an expanded transcriptome assembly for the western tarnished plant bug, Lygus hesperus.</title>
        <authorList>
            <person name="Tassone E.E."/>
            <person name="Geib S.M."/>
            <person name="Hall B."/>
            <person name="Fabrick J.A."/>
            <person name="Brent C.S."/>
            <person name="Hull J.J."/>
        </authorList>
    </citation>
    <scope>NUCLEOTIDE SEQUENCE</scope>
</reference>
<dbReference type="Gene3D" id="3.40.30.10">
    <property type="entry name" value="Glutaredoxin"/>
    <property type="match status" value="1"/>
</dbReference>
<evidence type="ECO:0000313" key="10">
    <source>
        <dbReference type="EMBL" id="JAG06207.1"/>
    </source>
</evidence>
<dbReference type="InterPro" id="IPR001623">
    <property type="entry name" value="DnaJ_domain"/>
</dbReference>
<dbReference type="InterPro" id="IPR036249">
    <property type="entry name" value="Thioredoxin-like_sf"/>
</dbReference>
<dbReference type="EMBL" id="GBHO01010500">
    <property type="protein sequence ID" value="JAG33104.1"/>
    <property type="molecule type" value="Transcribed_RNA"/>
</dbReference>
<dbReference type="AlphaFoldDB" id="A0A0A9YJ78"/>
<dbReference type="Pfam" id="PF00085">
    <property type="entry name" value="Thioredoxin"/>
    <property type="match status" value="1"/>
</dbReference>
<dbReference type="EMBL" id="GDHC01017893">
    <property type="protein sequence ID" value="JAQ00736.1"/>
    <property type="molecule type" value="Transcribed_RNA"/>
</dbReference>
<keyword evidence="6" id="KW-1133">Transmembrane helix</keyword>
<evidence type="ECO:0000313" key="11">
    <source>
        <dbReference type="EMBL" id="JAG33102.1"/>
    </source>
</evidence>
<comment type="subcellular location">
    <subcellularLocation>
        <location evidence="1">Endoplasmic reticulum membrane</location>
        <topology evidence="1">Single-pass type IV membrane protein</topology>
    </subcellularLocation>
</comment>
<keyword evidence="6" id="KW-0472">Membrane</keyword>
<dbReference type="EMBL" id="GBHO01010502">
    <property type="protein sequence ID" value="JAG33102.1"/>
    <property type="molecule type" value="Transcribed_RNA"/>
</dbReference>
<evidence type="ECO:0000259" key="9">
    <source>
        <dbReference type="PROSITE" id="PS51352"/>
    </source>
</evidence>
<dbReference type="CDD" id="cd06257">
    <property type="entry name" value="DnaJ"/>
    <property type="match status" value="1"/>
</dbReference>
<keyword evidence="6" id="KW-0812">Transmembrane</keyword>
<organism evidence="11">
    <name type="scientific">Lygus hesperus</name>
    <name type="common">Western plant bug</name>
    <dbReference type="NCBI Taxonomy" id="30085"/>
    <lineage>
        <taxon>Eukaryota</taxon>
        <taxon>Metazoa</taxon>
        <taxon>Ecdysozoa</taxon>
        <taxon>Arthropoda</taxon>
        <taxon>Hexapoda</taxon>
        <taxon>Insecta</taxon>
        <taxon>Pterygota</taxon>
        <taxon>Neoptera</taxon>
        <taxon>Paraneoptera</taxon>
        <taxon>Hemiptera</taxon>
        <taxon>Heteroptera</taxon>
        <taxon>Panheteroptera</taxon>
        <taxon>Cimicomorpha</taxon>
        <taxon>Miridae</taxon>
        <taxon>Mirini</taxon>
        <taxon>Lygus</taxon>
    </lineage>
</organism>
<evidence type="ECO:0000259" key="8">
    <source>
        <dbReference type="PROSITE" id="PS50076"/>
    </source>
</evidence>
<comment type="function">
    <text evidence="4">Plays an important role in regulating the size of autophagosomes during the formation process.</text>
</comment>
<proteinExistence type="predicted"/>
<keyword evidence="3" id="KW-0072">Autophagy</keyword>
<dbReference type="PANTHER" id="PTHR44303">
    <property type="entry name" value="DNAJ HOMOLOG SUBFAMILY C MEMBER 16"/>
    <property type="match status" value="1"/>
</dbReference>
<evidence type="ECO:0000256" key="6">
    <source>
        <dbReference type="SAM" id="Phobius"/>
    </source>
</evidence>
<dbReference type="PROSITE" id="PS00636">
    <property type="entry name" value="DNAJ_1"/>
    <property type="match status" value="1"/>
</dbReference>
<feature type="chain" id="PRO_5007390085" description="DnaJ homolog subfamily C member 16" evidence="7">
    <location>
        <begin position="20"/>
        <end position="786"/>
    </location>
</feature>
<evidence type="ECO:0000313" key="12">
    <source>
        <dbReference type="EMBL" id="JAG33104.1"/>
    </source>
</evidence>
<reference evidence="11" key="1">
    <citation type="journal article" date="2014" name="PLoS ONE">
        <title>Transcriptome-Based Identification of ABC Transporters in the Western Tarnished Plant Bug Lygus hesperus.</title>
        <authorList>
            <person name="Hull J.J."/>
            <person name="Chaney K."/>
            <person name="Geib S.M."/>
            <person name="Fabrick J.A."/>
            <person name="Brent C.S."/>
            <person name="Walsh D."/>
            <person name="Lavine L.C."/>
        </authorList>
    </citation>
    <scope>NUCLEOTIDE SEQUENCE</scope>
</reference>
<sequence length="786" mass="90231">MKWTVLNIILILCAVFTSSLEDPYKVLGIHRSATIPEIRKAYKQLAKEWHPDKNDDPAAEDKFVEISKAYELLTDPERRKLFDTFGRVEEARPRAEPQYRHYDPFDDIFASSGFKFRFSDRDITLFHKLSITSRAYENNIIPKSFRTPHLILFYSDWCFPCLQVEPVWRRIMEELEPIGIGIATVHAENEKTLARKVGIPALPSLVLVSEGRARLYKESLFSVQKVVEFVRYKLPYKLVSEVTDDNVDDFLNGWGDNKVRALVFQRTQPLRLRYLITAFYHRDRVAFGHVGASEKTEGIREKYQISASQDALLVFNEMTERPAASVAMADIPVHTMHDVINTNYYLLLPRLSSQALLDALCPPGVSWSRKRICVVLVCRDTPSHDPHRESLRRFASESRYSKERVRFMYVYQERQPEFVSALTAGDDSPVEPTLHVALLCRRDESHVKYEWLRLEEGEDRGWECYNDTKLQLEAAIDRVLYASSQQVLSKEAVIQDLIDEQTQGLIGRLFAKILITMEILQDSLGKEHVLPAVSVLASVFVIIAAGYLMSYLMKMEEAKFDSKGYCKGGGNGLKTGGPNGYTPELKIHEMRAETYNALVHLLRPGCRTILLLCDTQSKPKLLPKFHKYVWPYRKNKALMFATLNLDRGLGWYTELLGQSLSESRKLNINPRNCVGTVLALNGMRKYFCVYHAKHPEGANRANGRMKKIVSRQLGVDPAGAFMGFDDSTSESDLSDVEQGKNQNGKYDEVIFLDQLLDGLPNWLDRLFEGTTHRYYLNYWPDFINKK</sequence>